<organism evidence="1 2">
    <name type="scientific">Flagellimonas algicola</name>
    <dbReference type="NCBI Taxonomy" id="2583815"/>
    <lineage>
        <taxon>Bacteria</taxon>
        <taxon>Pseudomonadati</taxon>
        <taxon>Bacteroidota</taxon>
        <taxon>Flavobacteriia</taxon>
        <taxon>Flavobacteriales</taxon>
        <taxon>Flavobacteriaceae</taxon>
        <taxon>Flagellimonas</taxon>
    </lineage>
</organism>
<dbReference type="RefSeq" id="WP_138835141.1">
    <property type="nucleotide sequence ID" value="NZ_VCNI01000001.1"/>
</dbReference>
<evidence type="ECO:0000313" key="2">
    <source>
        <dbReference type="Proteomes" id="UP000751614"/>
    </source>
</evidence>
<protein>
    <submittedName>
        <fullName evidence="1">Uncharacterized protein</fullName>
    </submittedName>
</protein>
<name>A0ABY2WS19_9FLAO</name>
<sequence>MKKIVPFIGFIAVVSLGLASLSIFPEKVSLPITFGGPAPNAPDQSTKYSDCIDSLDLSKHLTKQPQSNSEGSSSFEGMDTSLKKYSQSMDSVVNNLTALEAHQFLHAAYKKYKNTLQSDSLSEAKSYYLLGAMQICYQLDKSLNLTSDTQEKNAK</sequence>
<evidence type="ECO:0000313" key="1">
    <source>
        <dbReference type="EMBL" id="TMU57545.1"/>
    </source>
</evidence>
<keyword evidence="2" id="KW-1185">Reference proteome</keyword>
<reference evidence="1 2" key="1">
    <citation type="submission" date="2019-05" db="EMBL/GenBank/DDBJ databases">
        <title>Flagellimonas sp. AsT0115, sp. nov., isolated from a marine red algae, Asparagopsis taxiformis.</title>
        <authorList>
            <person name="Kim J."/>
            <person name="Jeong S.E."/>
            <person name="Jeon C.O."/>
        </authorList>
    </citation>
    <scope>NUCLEOTIDE SEQUENCE [LARGE SCALE GENOMIC DNA]</scope>
    <source>
        <strain evidence="1 2">AsT0115</strain>
    </source>
</reference>
<proteinExistence type="predicted"/>
<gene>
    <name evidence="1" type="ORF">FGG15_08375</name>
</gene>
<dbReference type="Proteomes" id="UP000751614">
    <property type="component" value="Unassembled WGS sequence"/>
</dbReference>
<accession>A0ABY2WS19</accession>
<dbReference type="EMBL" id="VCNI01000001">
    <property type="protein sequence ID" value="TMU57545.1"/>
    <property type="molecule type" value="Genomic_DNA"/>
</dbReference>
<comment type="caution">
    <text evidence="1">The sequence shown here is derived from an EMBL/GenBank/DDBJ whole genome shotgun (WGS) entry which is preliminary data.</text>
</comment>